<keyword evidence="10" id="KW-0479">Metal-binding</keyword>
<dbReference type="InterPro" id="IPR003892">
    <property type="entry name" value="CUE"/>
</dbReference>
<sequence length="1494" mass="164858">MSSPDKPTIADNEPVLGQAKVEGGVDITDEHAGLESENEGSQSRCHSGFLIGEDVDNGPHDIGDNKQRRGSGVGQHRMGVVSETGERGRGTKAEELSLRPPSTEFTMTETDAIDAEGEIDGLGGASRISPQPQVYLDPTPRTPGPSAPTSRPCSRTTSRFNDSSVSGDYDLSLRRASQAIPLAHNDGIQPRDLELLDDQDSQSEIQSIMDQFGDDGGGPGEKEVMSPSLELANPPFQNSVQHPPRMSSLEHVRSRSPTAPPTIEATKAPADSTYTGDLPHSQAGASSGRGVLNAPALRPSHIRVSAQPEIQNAPASPDGSLSYHRSPLPEPDPEPDLPFDFHRFLEQLRHRTADPVAKFLRSFLIEFGKKQWMVHEQVKIVSDFLTFIANKMAQCEIWRGVSDAEFDNAKEGMEKLVMNRLYSQTFSPAIPPPSSIPGNKNKSKQTEKILGPGRRGQHQDDIERDEILAQKVRIYGWIQEKHLDIAPVGDSGRRFLALAQKELLKIKTYRAPRDKVICVLNCCKVIFGLLRNLKSADTSADSFVPLLIYVVLHANPDHLVSNVQYILRFRNQDKLGGEAGYYLSSLMGAIQFIENLDRTSLTVSDEEFEKHVEAAVSAIAERHHREEPRAAAAAAMTHPQVSEKSGLSRPEVTPRNSSEAVHLASRHSTSSRDDAASSASGDGTDDKAAVTGLLRTIQRPLSSIGRIFSEETTVQQYPAKAKSRSPAIQQPGAASHLSPAVFQPPPASVEDRVSSDAHSRRTPAPEQNELERFNAEDAAARQASAEVAEAQRIQRVEHDNVVETLAGMFPDLDKDIINDVVRIKEGRASFIGTRIVARQTSPESEDIYQLIIALYRACKGDWKKLQKEASISDQSLQAFLEYAAQFLANGGNYKGFGDSKFIPRVSADVIEVLASLSPNTKQLFGKIKAGKAGGMYATTQNPGLMHLGYPDRGHISSYYPDSGSVTEPEIGAVDDFLAAKGLLPENTRLRKLQNGDFELLIASAIKNPPLEDRDAGETTQWTLDGKLEGKKLKLVYGDHMEEMARIAVEIKKAGLAAANDTQKHMMNAYAKSFGTGSLKAFKESQKYWVQDKSPMVESNIGFIESYRDPAGVRAEWEGLVAMVNKDRTRVFGRLVEGAPAMIPKLPWSKDFERDTFIAPDFTSLEVLSFAGSGIPAGINIPNYEDIRRDHGFKNVSLGNVLSAKVSNERIPFIRPEDLQLYQANRDEAFEVQVGIHELLGHGTGKLLQETSPGKYNFDMRNPPISPITNQPIENWYKPGQTWSSVFGTLSSSYEECRAEAVAMALSCEFSILEMFGFGNGEENMDGKAGDVLYASYLSMARAGIVALEFWDPKSRKWGQAHMQARYSILRTFLNAGDDFTTLEYTQKDLSDLHIRLDRSKIISHGRPAVEQYLQKLHVYKCTADLEAGRTLYEDMTHVDDWWGKDVRAEVLRRKTPRKVFVQANTFLDDGGKVQLKEYEPTLEGMIQSFAERDI</sequence>
<dbReference type="Gene3D" id="1.10.246.120">
    <property type="match status" value="1"/>
</dbReference>
<comment type="similarity">
    <text evidence="4">Belongs to the peptidase M49 family.</text>
</comment>
<evidence type="ECO:0000256" key="4">
    <source>
        <dbReference type="ARBA" id="ARBA00010200"/>
    </source>
</evidence>
<keyword evidence="20" id="KW-1185">Reference proteome</keyword>
<evidence type="ECO:0000256" key="16">
    <source>
        <dbReference type="SAM" id="MobiDB-lite"/>
    </source>
</evidence>
<evidence type="ECO:0000259" key="17">
    <source>
        <dbReference type="PROSITE" id="PS51140"/>
    </source>
</evidence>
<evidence type="ECO:0000256" key="7">
    <source>
        <dbReference type="ARBA" id="ARBA00022438"/>
    </source>
</evidence>
<feature type="compositionally biased region" description="Basic and acidic residues" evidence="16">
    <location>
        <begin position="749"/>
        <end position="759"/>
    </location>
</feature>
<evidence type="ECO:0000256" key="12">
    <source>
        <dbReference type="ARBA" id="ARBA00022833"/>
    </source>
</evidence>
<feature type="compositionally biased region" description="Basic and acidic residues" evidence="16">
    <location>
        <begin position="57"/>
        <end position="67"/>
    </location>
</feature>
<keyword evidence="9" id="KW-0645">Protease</keyword>
<reference evidence="20" key="1">
    <citation type="submission" date="2017-03" db="EMBL/GenBank/DDBJ databases">
        <authorList>
            <person name="Sharma R."/>
            <person name="Thines M."/>
        </authorList>
    </citation>
    <scope>NUCLEOTIDE SEQUENCE [LARGE SCALE GENOMIC DNA]</scope>
</reference>
<name>A0A1W5CX29_9LECA</name>
<feature type="region of interest" description="Disordered" evidence="16">
    <location>
        <begin position="715"/>
        <end position="786"/>
    </location>
</feature>
<dbReference type="CDD" id="cd14369">
    <property type="entry name" value="CUE_VPS9_like"/>
    <property type="match status" value="1"/>
</dbReference>
<dbReference type="GO" id="GO:0005737">
    <property type="term" value="C:cytoplasm"/>
    <property type="evidence" value="ECO:0007669"/>
    <property type="project" value="UniProtKB-SubCell"/>
</dbReference>
<evidence type="ECO:0000256" key="5">
    <source>
        <dbReference type="ARBA" id="ARBA00012063"/>
    </source>
</evidence>
<evidence type="ECO:0000256" key="13">
    <source>
        <dbReference type="ARBA" id="ARBA00023049"/>
    </source>
</evidence>
<dbReference type="InterPro" id="IPR041545">
    <property type="entry name" value="DUF5601"/>
</dbReference>
<dbReference type="SUPFAM" id="SSF109993">
    <property type="entry name" value="VPS9 domain"/>
    <property type="match status" value="1"/>
</dbReference>
<feature type="compositionally biased region" description="Basic and acidic residues" evidence="16">
    <location>
        <begin position="84"/>
        <end position="97"/>
    </location>
</feature>
<keyword evidence="13" id="KW-0482">Metalloprotease</keyword>
<dbReference type="Pfam" id="PF02204">
    <property type="entry name" value="VPS9"/>
    <property type="match status" value="1"/>
</dbReference>
<feature type="region of interest" description="Disordered" evidence="16">
    <location>
        <begin position="209"/>
        <end position="293"/>
    </location>
</feature>
<dbReference type="GO" id="GO:0043130">
    <property type="term" value="F:ubiquitin binding"/>
    <property type="evidence" value="ECO:0007669"/>
    <property type="project" value="InterPro"/>
</dbReference>
<dbReference type="GO" id="GO:0008237">
    <property type="term" value="F:metallopeptidase activity"/>
    <property type="evidence" value="ECO:0007669"/>
    <property type="project" value="UniProtKB-KW"/>
</dbReference>
<keyword evidence="11" id="KW-0378">Hydrolase</keyword>
<dbReference type="Gene3D" id="1.20.1050.80">
    <property type="entry name" value="VPS9 domain"/>
    <property type="match status" value="1"/>
</dbReference>
<feature type="domain" description="CUE" evidence="17">
    <location>
        <begin position="797"/>
        <end position="840"/>
    </location>
</feature>
<dbReference type="InterPro" id="IPR041804">
    <property type="entry name" value="Vps9_CUE"/>
</dbReference>
<evidence type="ECO:0000256" key="8">
    <source>
        <dbReference type="ARBA" id="ARBA00022490"/>
    </source>
</evidence>
<dbReference type="FunFam" id="3.30.540.30:FF:000001">
    <property type="entry name" value="Dipeptidyl peptidase 3"/>
    <property type="match status" value="1"/>
</dbReference>
<keyword evidence="7" id="KW-0031">Aminopeptidase</keyword>
<dbReference type="SUPFAM" id="SSF46934">
    <property type="entry name" value="UBA-like"/>
    <property type="match status" value="1"/>
</dbReference>
<dbReference type="GO" id="GO:0004177">
    <property type="term" value="F:aminopeptidase activity"/>
    <property type="evidence" value="ECO:0007669"/>
    <property type="project" value="UniProtKB-KW"/>
</dbReference>
<evidence type="ECO:0000313" key="20">
    <source>
        <dbReference type="Proteomes" id="UP000192927"/>
    </source>
</evidence>
<feature type="compositionally biased region" description="Polar residues" evidence="16">
    <location>
        <begin position="147"/>
        <end position="166"/>
    </location>
</feature>
<keyword evidence="12" id="KW-0862">Zinc</keyword>
<proteinExistence type="inferred from homology"/>
<evidence type="ECO:0000256" key="9">
    <source>
        <dbReference type="ARBA" id="ARBA00022670"/>
    </source>
</evidence>
<dbReference type="Gene3D" id="1.10.8.10">
    <property type="entry name" value="DNA helicase RuvA subunit, C-terminal domain"/>
    <property type="match status" value="1"/>
</dbReference>
<comment type="cofactor">
    <cofactor evidence="2">
        <name>Zn(2+)</name>
        <dbReference type="ChEBI" id="CHEBI:29105"/>
    </cofactor>
</comment>
<dbReference type="Pfam" id="PF18151">
    <property type="entry name" value="DUF5601"/>
    <property type="match status" value="1"/>
</dbReference>
<dbReference type="Gene3D" id="3.30.540.30">
    <property type="match status" value="2"/>
</dbReference>
<dbReference type="GO" id="GO:0006508">
    <property type="term" value="P:proteolysis"/>
    <property type="evidence" value="ECO:0007669"/>
    <property type="project" value="UniProtKB-KW"/>
</dbReference>
<dbReference type="FunFam" id="3.30.540.30:FF:000002">
    <property type="entry name" value="Dipeptidyl peptidase 3"/>
    <property type="match status" value="1"/>
</dbReference>
<dbReference type="Pfam" id="PF03571">
    <property type="entry name" value="Peptidase_M49"/>
    <property type="match status" value="1"/>
</dbReference>
<dbReference type="PROSITE" id="PS51140">
    <property type="entry name" value="CUE"/>
    <property type="match status" value="1"/>
</dbReference>
<dbReference type="EC" id="3.4.14.4" evidence="5"/>
<dbReference type="InterPro" id="IPR009060">
    <property type="entry name" value="UBA-like_sf"/>
</dbReference>
<feature type="region of interest" description="Disordered" evidence="16">
    <location>
        <begin position="309"/>
        <end position="338"/>
    </location>
</feature>
<dbReference type="PANTHER" id="PTHR23422:SF11">
    <property type="entry name" value="DIPEPTIDYL PEPTIDASE 3"/>
    <property type="match status" value="1"/>
</dbReference>
<evidence type="ECO:0000256" key="3">
    <source>
        <dbReference type="ARBA" id="ARBA00004496"/>
    </source>
</evidence>
<dbReference type="PANTHER" id="PTHR23422">
    <property type="entry name" value="DIPEPTIDYL PEPTIDASE III-RELATED"/>
    <property type="match status" value="1"/>
</dbReference>
<comment type="subcellular location">
    <subcellularLocation>
        <location evidence="3">Cytoplasm</location>
    </subcellularLocation>
</comment>
<feature type="domain" description="VPS9" evidence="18">
    <location>
        <begin position="462"/>
        <end position="602"/>
    </location>
</feature>
<dbReference type="GO" id="GO:0008239">
    <property type="term" value="F:dipeptidyl-peptidase activity"/>
    <property type="evidence" value="ECO:0007669"/>
    <property type="project" value="UniProtKB-EC"/>
</dbReference>
<dbReference type="Proteomes" id="UP000192927">
    <property type="component" value="Unassembled WGS sequence"/>
</dbReference>
<evidence type="ECO:0000256" key="1">
    <source>
        <dbReference type="ARBA" id="ARBA00001336"/>
    </source>
</evidence>
<comment type="catalytic activity">
    <reaction evidence="1">
        <text>Release of an N-terminal dipeptide from a peptide comprising four or more residues, with broad specificity. Also acts on dipeptidyl 2-naphthylamides.</text>
        <dbReference type="EC" id="3.4.14.4"/>
    </reaction>
</comment>
<dbReference type="SMART" id="SM00167">
    <property type="entry name" value="VPS9"/>
    <property type="match status" value="1"/>
</dbReference>
<evidence type="ECO:0000256" key="11">
    <source>
        <dbReference type="ARBA" id="ARBA00022801"/>
    </source>
</evidence>
<evidence type="ECO:0000256" key="6">
    <source>
        <dbReference type="ARBA" id="ARBA00014713"/>
    </source>
</evidence>
<evidence type="ECO:0000313" key="19">
    <source>
        <dbReference type="EMBL" id="SLM35386.1"/>
    </source>
</evidence>
<feature type="compositionally biased region" description="Basic and acidic residues" evidence="16">
    <location>
        <begin position="769"/>
        <end position="779"/>
    </location>
</feature>
<feature type="region of interest" description="Disordered" evidence="16">
    <location>
        <begin position="1"/>
        <end position="166"/>
    </location>
</feature>
<organism evidence="19 20">
    <name type="scientific">Lasallia pustulata</name>
    <dbReference type="NCBI Taxonomy" id="136370"/>
    <lineage>
        <taxon>Eukaryota</taxon>
        <taxon>Fungi</taxon>
        <taxon>Dikarya</taxon>
        <taxon>Ascomycota</taxon>
        <taxon>Pezizomycotina</taxon>
        <taxon>Lecanoromycetes</taxon>
        <taxon>OSLEUM clade</taxon>
        <taxon>Umbilicariomycetidae</taxon>
        <taxon>Umbilicariales</taxon>
        <taxon>Umbilicariaceae</taxon>
        <taxon>Lasallia</taxon>
    </lineage>
</organism>
<feature type="region of interest" description="Disordered" evidence="16">
    <location>
        <begin position="431"/>
        <end position="458"/>
    </location>
</feature>
<evidence type="ECO:0000256" key="10">
    <source>
        <dbReference type="ARBA" id="ARBA00022723"/>
    </source>
</evidence>
<dbReference type="InterPro" id="IPR003123">
    <property type="entry name" value="VPS9"/>
</dbReference>
<dbReference type="InterPro" id="IPR037191">
    <property type="entry name" value="VPS9_dom_sf"/>
</dbReference>
<dbReference type="EMBL" id="FWEW01000697">
    <property type="protein sequence ID" value="SLM35386.1"/>
    <property type="molecule type" value="Genomic_DNA"/>
</dbReference>
<protein>
    <recommendedName>
        <fullName evidence="6">Dipeptidyl peptidase 3</fullName>
        <ecNumber evidence="5">3.4.14.4</ecNumber>
    </recommendedName>
    <alternativeName>
        <fullName evidence="14">Dipeptidyl aminopeptidase III</fullName>
    </alternativeName>
    <alternativeName>
        <fullName evidence="15">Dipeptidyl peptidase III</fullName>
    </alternativeName>
</protein>
<evidence type="ECO:0000256" key="15">
    <source>
        <dbReference type="ARBA" id="ARBA00032119"/>
    </source>
</evidence>
<evidence type="ECO:0000256" key="14">
    <source>
        <dbReference type="ARBA" id="ARBA00031288"/>
    </source>
</evidence>
<accession>A0A1W5CX29</accession>
<evidence type="ECO:0000259" key="18">
    <source>
        <dbReference type="PROSITE" id="PS51205"/>
    </source>
</evidence>
<feature type="region of interest" description="Disordered" evidence="16">
    <location>
        <begin position="621"/>
        <end position="687"/>
    </location>
</feature>
<evidence type="ECO:0000256" key="2">
    <source>
        <dbReference type="ARBA" id="ARBA00001947"/>
    </source>
</evidence>
<dbReference type="GO" id="GO:0046872">
    <property type="term" value="F:metal ion binding"/>
    <property type="evidence" value="ECO:0007669"/>
    <property type="project" value="UniProtKB-KW"/>
</dbReference>
<keyword evidence="8" id="KW-0963">Cytoplasm</keyword>
<dbReference type="InterPro" id="IPR039461">
    <property type="entry name" value="Peptidase_M49"/>
</dbReference>
<dbReference type="PROSITE" id="PS51205">
    <property type="entry name" value="VPS9"/>
    <property type="match status" value="1"/>
</dbReference>